<evidence type="ECO:0000313" key="5">
    <source>
        <dbReference type="EMBL" id="OHV98476.1"/>
    </source>
</evidence>
<reference evidence="5 6" key="1">
    <citation type="submission" date="2015-06" db="EMBL/GenBank/DDBJ databases">
        <title>Draft genome sequencing of a biphenyl-degrading bacterium, Janthinobacterium lividum MEG1.</title>
        <authorList>
            <person name="Shimodaira J."/>
            <person name="Hatta T."/>
        </authorList>
    </citation>
    <scope>NUCLEOTIDE SEQUENCE [LARGE SCALE GENOMIC DNA]</scope>
    <source>
        <strain evidence="5 6">MEG1</strain>
    </source>
</reference>
<feature type="domain" description="Glycosyltransferase 2-like" evidence="4">
    <location>
        <begin position="16"/>
        <end position="129"/>
    </location>
</feature>
<dbReference type="PANTHER" id="PTHR43179">
    <property type="entry name" value="RHAMNOSYLTRANSFERASE WBBL"/>
    <property type="match status" value="1"/>
</dbReference>
<comment type="similarity">
    <text evidence="1">Belongs to the glycosyltransferase 2 family.</text>
</comment>
<proteinExistence type="inferred from homology"/>
<evidence type="ECO:0000256" key="1">
    <source>
        <dbReference type="ARBA" id="ARBA00006739"/>
    </source>
</evidence>
<dbReference type="Proteomes" id="UP000179840">
    <property type="component" value="Unassembled WGS sequence"/>
</dbReference>
<dbReference type="Gene3D" id="3.90.550.10">
    <property type="entry name" value="Spore Coat Polysaccharide Biosynthesis Protein SpsA, Chain A"/>
    <property type="match status" value="1"/>
</dbReference>
<dbReference type="PANTHER" id="PTHR43179:SF12">
    <property type="entry name" value="GALACTOFURANOSYLTRANSFERASE GLFT2"/>
    <property type="match status" value="1"/>
</dbReference>
<keyword evidence="2" id="KW-0328">Glycosyltransferase</keyword>
<name>A0A1S1UDR7_9BURK</name>
<evidence type="ECO:0000256" key="3">
    <source>
        <dbReference type="ARBA" id="ARBA00022679"/>
    </source>
</evidence>
<comment type="caution">
    <text evidence="5">The sequence shown here is derived from an EMBL/GenBank/DDBJ whole genome shotgun (WGS) entry which is preliminary data.</text>
</comment>
<dbReference type="Pfam" id="PF00535">
    <property type="entry name" value="Glycos_transf_2"/>
    <property type="match status" value="1"/>
</dbReference>
<dbReference type="AlphaFoldDB" id="A0A1S1UDR7"/>
<dbReference type="RefSeq" id="WP_071075654.1">
    <property type="nucleotide sequence ID" value="NZ_LFKP01000003.1"/>
</dbReference>
<protein>
    <recommendedName>
        <fullName evidence="4">Glycosyltransferase 2-like domain-containing protein</fullName>
    </recommendedName>
</protein>
<dbReference type="InterPro" id="IPR029044">
    <property type="entry name" value="Nucleotide-diphossugar_trans"/>
</dbReference>
<keyword evidence="3" id="KW-0808">Transferase</keyword>
<dbReference type="EMBL" id="LFKP01000003">
    <property type="protein sequence ID" value="OHV98476.1"/>
    <property type="molecule type" value="Genomic_DNA"/>
</dbReference>
<dbReference type="SUPFAM" id="SSF53448">
    <property type="entry name" value="Nucleotide-diphospho-sugar transferases"/>
    <property type="match status" value="1"/>
</dbReference>
<gene>
    <name evidence="5" type="ORF">AKG95_04380</name>
</gene>
<sequence>MVCDIDAVFVTYRPDFSVFEQALNSIKNQVRTIYIVDNSASADVANKLRALEANVPNTRLLLLESNVGIAKAQNMGMAKAMAQGAHLSLLSDQDTIYPHDYVANMLENYRSLGDAGRLAAIAPDFQEENKASGEGEGFFELQGVNSVKVASTQSLVEVAQVIASGMIINNAALAHVGMMDEALFIDWVDFEWCWRARAHGYRIVGCRNVVIRHTLGDGAVKVGAKTYSLHTPQRNYYIVRNGIAIALGKKYLGAGVRLGIFLKSLRYMVAFSLFGDQHLKNLVYCCRGFVHGVIGRLGPLEN</sequence>
<evidence type="ECO:0000313" key="6">
    <source>
        <dbReference type="Proteomes" id="UP000179840"/>
    </source>
</evidence>
<evidence type="ECO:0000256" key="2">
    <source>
        <dbReference type="ARBA" id="ARBA00022676"/>
    </source>
</evidence>
<dbReference type="InterPro" id="IPR001173">
    <property type="entry name" value="Glyco_trans_2-like"/>
</dbReference>
<dbReference type="CDD" id="cd02526">
    <property type="entry name" value="GT2_RfbF_like"/>
    <property type="match status" value="1"/>
</dbReference>
<accession>A0A1S1UDR7</accession>
<organism evidence="5 6">
    <name type="scientific">Janthinobacterium lividum</name>
    <dbReference type="NCBI Taxonomy" id="29581"/>
    <lineage>
        <taxon>Bacteria</taxon>
        <taxon>Pseudomonadati</taxon>
        <taxon>Pseudomonadota</taxon>
        <taxon>Betaproteobacteria</taxon>
        <taxon>Burkholderiales</taxon>
        <taxon>Oxalobacteraceae</taxon>
        <taxon>Janthinobacterium</taxon>
    </lineage>
</organism>
<evidence type="ECO:0000259" key="4">
    <source>
        <dbReference type="Pfam" id="PF00535"/>
    </source>
</evidence>
<dbReference type="GO" id="GO:0016757">
    <property type="term" value="F:glycosyltransferase activity"/>
    <property type="evidence" value="ECO:0007669"/>
    <property type="project" value="UniProtKB-KW"/>
</dbReference>